<evidence type="ECO:0000259" key="9">
    <source>
        <dbReference type="Pfam" id="PF13359"/>
    </source>
</evidence>
<dbReference type="PANTHER" id="PTHR22930:SF85">
    <property type="entry name" value="GH03217P-RELATED"/>
    <property type="match status" value="1"/>
</dbReference>
<protein>
    <submittedName>
        <fullName evidence="11">Protein ANTAGONIST OF LIKE HETEROCHROMATIN PROTEIN 1</fullName>
    </submittedName>
</protein>
<feature type="domain" description="DDE Tnp4" evidence="9">
    <location>
        <begin position="210"/>
        <end position="371"/>
    </location>
</feature>
<evidence type="ECO:0000256" key="2">
    <source>
        <dbReference type="ARBA" id="ARBA00004123"/>
    </source>
</evidence>
<comment type="similarity">
    <text evidence="3">Belongs to the HARBI1 family.</text>
</comment>
<keyword evidence="5" id="KW-0479">Metal-binding</keyword>
<dbReference type="InParanoid" id="A0A6P8Z609"/>
<dbReference type="RefSeq" id="XP_034242102.1">
    <property type="nucleotide sequence ID" value="XM_034386211.1"/>
</dbReference>
<dbReference type="KEGG" id="tpal:117645787"/>
<evidence type="ECO:0000313" key="11">
    <source>
        <dbReference type="RefSeq" id="XP_034242102.1"/>
    </source>
</evidence>
<dbReference type="InterPro" id="IPR045249">
    <property type="entry name" value="HARBI1-like"/>
</dbReference>
<dbReference type="OrthoDB" id="2668416at2759"/>
<evidence type="ECO:0000256" key="3">
    <source>
        <dbReference type="ARBA" id="ARBA00006958"/>
    </source>
</evidence>
<dbReference type="GO" id="GO:0046872">
    <property type="term" value="F:metal ion binding"/>
    <property type="evidence" value="ECO:0007669"/>
    <property type="project" value="UniProtKB-KW"/>
</dbReference>
<comment type="cofactor">
    <cofactor evidence="1">
        <name>a divalent metal cation</name>
        <dbReference type="ChEBI" id="CHEBI:60240"/>
    </cofactor>
</comment>
<dbReference type="GO" id="GO:0016787">
    <property type="term" value="F:hydrolase activity"/>
    <property type="evidence" value="ECO:0007669"/>
    <property type="project" value="UniProtKB-KW"/>
</dbReference>
<dbReference type="Proteomes" id="UP000515158">
    <property type="component" value="Unplaced"/>
</dbReference>
<dbReference type="AlphaFoldDB" id="A0A6P8Z609"/>
<evidence type="ECO:0000256" key="7">
    <source>
        <dbReference type="ARBA" id="ARBA00023242"/>
    </source>
</evidence>
<dbReference type="Pfam" id="PF13359">
    <property type="entry name" value="DDE_Tnp_4"/>
    <property type="match status" value="1"/>
</dbReference>
<keyword evidence="10" id="KW-1185">Reference proteome</keyword>
<keyword evidence="8" id="KW-1133">Transmembrane helix</keyword>
<evidence type="ECO:0000256" key="1">
    <source>
        <dbReference type="ARBA" id="ARBA00001968"/>
    </source>
</evidence>
<reference evidence="11" key="1">
    <citation type="submission" date="2025-08" db="UniProtKB">
        <authorList>
            <consortium name="RefSeq"/>
        </authorList>
    </citation>
    <scope>IDENTIFICATION</scope>
    <source>
        <tissue evidence="11">Total insect</tissue>
    </source>
</reference>
<evidence type="ECO:0000256" key="5">
    <source>
        <dbReference type="ARBA" id="ARBA00022723"/>
    </source>
</evidence>
<evidence type="ECO:0000313" key="10">
    <source>
        <dbReference type="Proteomes" id="UP000515158"/>
    </source>
</evidence>
<keyword evidence="8" id="KW-0812">Transmembrane</keyword>
<organism evidence="11">
    <name type="scientific">Thrips palmi</name>
    <name type="common">Melon thrips</name>
    <dbReference type="NCBI Taxonomy" id="161013"/>
    <lineage>
        <taxon>Eukaryota</taxon>
        <taxon>Metazoa</taxon>
        <taxon>Ecdysozoa</taxon>
        <taxon>Arthropoda</taxon>
        <taxon>Hexapoda</taxon>
        <taxon>Insecta</taxon>
        <taxon>Pterygota</taxon>
        <taxon>Neoptera</taxon>
        <taxon>Paraneoptera</taxon>
        <taxon>Thysanoptera</taxon>
        <taxon>Terebrantia</taxon>
        <taxon>Thripoidea</taxon>
        <taxon>Thripidae</taxon>
        <taxon>Thrips</taxon>
    </lineage>
</organism>
<evidence type="ECO:0000256" key="8">
    <source>
        <dbReference type="SAM" id="Phobius"/>
    </source>
</evidence>
<proteinExistence type="inferred from homology"/>
<dbReference type="GO" id="GO:0004518">
    <property type="term" value="F:nuclease activity"/>
    <property type="evidence" value="ECO:0007669"/>
    <property type="project" value="UniProtKB-KW"/>
</dbReference>
<gene>
    <name evidence="11" type="primary">LOC117645787</name>
</gene>
<keyword evidence="6" id="KW-0378">Hydrolase</keyword>
<dbReference type="GO" id="GO:0005634">
    <property type="term" value="C:nucleus"/>
    <property type="evidence" value="ECO:0007669"/>
    <property type="project" value="UniProtKB-SubCell"/>
</dbReference>
<keyword evidence="7" id="KW-0539">Nucleus</keyword>
<accession>A0A6P8Z609</accession>
<evidence type="ECO:0000256" key="6">
    <source>
        <dbReference type="ARBA" id="ARBA00022801"/>
    </source>
</evidence>
<feature type="transmembrane region" description="Helical" evidence="8">
    <location>
        <begin position="6"/>
        <end position="29"/>
    </location>
</feature>
<name>A0A6P8Z609_THRPL</name>
<dbReference type="PANTHER" id="PTHR22930">
    <property type="match status" value="1"/>
</dbReference>
<dbReference type="GeneID" id="117645787"/>
<comment type="subcellular location">
    <subcellularLocation>
        <location evidence="2">Nucleus</location>
    </subcellularLocation>
</comment>
<sequence>MDIRLIALMTICVTIVSVHAVQMLVLLAVRQRFARRRALLCRELDFQRRLFLRRRRRRIVALLASKRRRKQGVKRSTSSHWWDKTVPLFSDKEWLENFRVRKGTFDWICSRVHDLLAPQPNPVIAGQALSVEKIVAIGLYKLAHVAEYLVIGNLFGVCKSTVHNCLYAFCYAVTEELGDTFIRFPDAEEAAHISRRFEEMSNIPQLIGAIDGSHIPITPPREGNSDFINRKTYHSLVLQGIVDDQYLFRDISCKMPGACHDADVLRDSTFYKNHDKLMPKGTRNVNGMDIPYMIMGDPAYPLMPWLLKNYTYDKNTTPVMDSFNVYMNKARVVVENAFGRLKARWRILGRRSDINYKFVPRVEAACCILHNICELSKETFHNRWLAALREDEREFPQPDTIPHDTENQYDAVDIRDHLMLYLSEKCEVLTSSRGRCVQQS</sequence>
<keyword evidence="8" id="KW-0472">Membrane</keyword>
<keyword evidence="4" id="KW-0540">Nuclease</keyword>
<dbReference type="InterPro" id="IPR027806">
    <property type="entry name" value="HARBI1_dom"/>
</dbReference>
<evidence type="ECO:0000256" key="4">
    <source>
        <dbReference type="ARBA" id="ARBA00022722"/>
    </source>
</evidence>